<name>A0A9P3Q016_LYOSH</name>
<accession>A0A9P3Q016</accession>
<sequence>MSNLTNTTLQTVAGSILATSARYASWAATVNGVQPWDGAFDSPLRPSQVLALMSPYVASCPQASGSPFTPSPNLTIYSGARGSNATFDFNNTSADGNSPLFAVFYQGLSTQFVPLVNHSAIIPENLSGITYAVITNSSTTVSDNTTVAGPAVLNLSVPMNGTNSTGEPPSSSTSSSAMPSSTASSSAGSSSSSMSSVTSSTVSSTPTSSATTVS</sequence>
<dbReference type="Proteomes" id="UP001063166">
    <property type="component" value="Unassembled WGS sequence"/>
</dbReference>
<keyword evidence="3" id="KW-1185">Reference proteome</keyword>
<evidence type="ECO:0000313" key="3">
    <source>
        <dbReference type="Proteomes" id="UP001063166"/>
    </source>
</evidence>
<feature type="region of interest" description="Disordered" evidence="1">
    <location>
        <begin position="158"/>
        <end position="214"/>
    </location>
</feature>
<dbReference type="OrthoDB" id="1001765at2759"/>
<dbReference type="AlphaFoldDB" id="A0A9P3Q016"/>
<reference evidence="2" key="1">
    <citation type="submission" date="2022-07" db="EMBL/GenBank/DDBJ databases">
        <title>The genome of Lyophyllum shimeji provides insight into the initial evolution of ectomycorrhizal fungal genome.</title>
        <authorList>
            <person name="Kobayashi Y."/>
            <person name="Shibata T."/>
            <person name="Hirakawa H."/>
            <person name="Shigenobu S."/>
            <person name="Nishiyama T."/>
            <person name="Yamada A."/>
            <person name="Hasebe M."/>
            <person name="Kawaguchi M."/>
        </authorList>
    </citation>
    <scope>NUCLEOTIDE SEQUENCE</scope>
    <source>
        <strain evidence="2">AT787</strain>
    </source>
</reference>
<dbReference type="EMBL" id="BRPK01000020">
    <property type="protein sequence ID" value="GLB45118.1"/>
    <property type="molecule type" value="Genomic_DNA"/>
</dbReference>
<proteinExistence type="predicted"/>
<comment type="caution">
    <text evidence="2">The sequence shown here is derived from an EMBL/GenBank/DDBJ whole genome shotgun (WGS) entry which is preliminary data.</text>
</comment>
<feature type="compositionally biased region" description="Low complexity" evidence="1">
    <location>
        <begin position="164"/>
        <end position="214"/>
    </location>
</feature>
<gene>
    <name evidence="2" type="ORF">LshimejAT787_2000230</name>
</gene>
<evidence type="ECO:0000256" key="1">
    <source>
        <dbReference type="SAM" id="MobiDB-lite"/>
    </source>
</evidence>
<organism evidence="2 3">
    <name type="scientific">Lyophyllum shimeji</name>
    <name type="common">Hon-shimeji</name>
    <name type="synonym">Tricholoma shimeji</name>
    <dbReference type="NCBI Taxonomy" id="47721"/>
    <lineage>
        <taxon>Eukaryota</taxon>
        <taxon>Fungi</taxon>
        <taxon>Dikarya</taxon>
        <taxon>Basidiomycota</taxon>
        <taxon>Agaricomycotina</taxon>
        <taxon>Agaricomycetes</taxon>
        <taxon>Agaricomycetidae</taxon>
        <taxon>Agaricales</taxon>
        <taxon>Tricholomatineae</taxon>
        <taxon>Lyophyllaceae</taxon>
        <taxon>Lyophyllum</taxon>
    </lineage>
</organism>
<protein>
    <submittedName>
        <fullName evidence="2">Ferritin-like domain containing protein</fullName>
    </submittedName>
</protein>
<evidence type="ECO:0000313" key="2">
    <source>
        <dbReference type="EMBL" id="GLB45118.1"/>
    </source>
</evidence>